<keyword evidence="4" id="KW-1185">Reference proteome</keyword>
<dbReference type="CDD" id="cd07012">
    <property type="entry name" value="PBP2_Bug_TTT"/>
    <property type="match status" value="1"/>
</dbReference>
<protein>
    <submittedName>
        <fullName evidence="3">Tripartite tricarboxylate transporter substrate binding protein</fullName>
    </submittedName>
</protein>
<organism evidence="3 4">
    <name type="scientific">Aquibium pacificus</name>
    <dbReference type="NCBI Taxonomy" id="3153579"/>
    <lineage>
        <taxon>Bacteria</taxon>
        <taxon>Pseudomonadati</taxon>
        <taxon>Pseudomonadota</taxon>
        <taxon>Alphaproteobacteria</taxon>
        <taxon>Hyphomicrobiales</taxon>
        <taxon>Phyllobacteriaceae</taxon>
        <taxon>Aquibium</taxon>
    </lineage>
</organism>
<dbReference type="InterPro" id="IPR005064">
    <property type="entry name" value="BUG"/>
</dbReference>
<feature type="chain" id="PRO_5046947697" evidence="2">
    <location>
        <begin position="20"/>
        <end position="331"/>
    </location>
</feature>
<dbReference type="EMBL" id="JBDPGJ010000003">
    <property type="protein sequence ID" value="MEX0406561.1"/>
    <property type="molecule type" value="Genomic_DNA"/>
</dbReference>
<evidence type="ECO:0000313" key="4">
    <source>
        <dbReference type="Proteomes" id="UP001556692"/>
    </source>
</evidence>
<dbReference type="Pfam" id="PF03401">
    <property type="entry name" value="TctC"/>
    <property type="match status" value="1"/>
</dbReference>
<dbReference type="PIRSF" id="PIRSF017082">
    <property type="entry name" value="YflP"/>
    <property type="match status" value="1"/>
</dbReference>
<comment type="similarity">
    <text evidence="1">Belongs to the UPF0065 (bug) family.</text>
</comment>
<gene>
    <name evidence="3" type="ORF">ABGN05_12860</name>
</gene>
<accession>A0ABV3SKZ3</accession>
<sequence length="331" mass="34928">MKKKIMSWFASATMAFALAVPVALGVVGQAYAEWPEKPVKIIVPWSPGGITDTVARILAQAYSDAFGQQFVVENQPGASGNIGAEAVANAEPDGYTLLMTNPGAFVTNHFLYKNMAFSPEDLDVIVTVAKFPNALIVHKDVPANTVAEFIEYAKAHPGELSGASSGVGSSGHLSLELLKSMAGLDIVHVPYQGAAPTRVDLSAGRVQVVVDNIPGYMASFEDGSVKMLGVGTRERLEDFPDVPTIEEAGKLEGFQAIVWYALAGPAGTPDGIASKLNAATNEIMARDDIAGKMKNLHAIPMGGSREDAKAFIVEETTRWKAIIAAAGVEAK</sequence>
<dbReference type="InterPro" id="IPR042100">
    <property type="entry name" value="Bug_dom1"/>
</dbReference>
<evidence type="ECO:0000256" key="1">
    <source>
        <dbReference type="ARBA" id="ARBA00006987"/>
    </source>
</evidence>
<dbReference type="Proteomes" id="UP001556692">
    <property type="component" value="Unassembled WGS sequence"/>
</dbReference>
<comment type="caution">
    <text evidence="3">The sequence shown here is derived from an EMBL/GenBank/DDBJ whole genome shotgun (WGS) entry which is preliminary data.</text>
</comment>
<proteinExistence type="inferred from homology"/>
<keyword evidence="2" id="KW-0732">Signal</keyword>
<evidence type="ECO:0000313" key="3">
    <source>
        <dbReference type="EMBL" id="MEX0406561.1"/>
    </source>
</evidence>
<dbReference type="Gene3D" id="3.40.190.10">
    <property type="entry name" value="Periplasmic binding protein-like II"/>
    <property type="match status" value="1"/>
</dbReference>
<feature type="signal peptide" evidence="2">
    <location>
        <begin position="1"/>
        <end position="19"/>
    </location>
</feature>
<dbReference type="SUPFAM" id="SSF53850">
    <property type="entry name" value="Periplasmic binding protein-like II"/>
    <property type="match status" value="1"/>
</dbReference>
<reference evidence="3 4" key="1">
    <citation type="submission" date="2024-05" db="EMBL/GenBank/DDBJ databases">
        <authorList>
            <person name="Jiang F."/>
        </authorList>
    </citation>
    <scope>NUCLEOTIDE SEQUENCE [LARGE SCALE GENOMIC DNA]</scope>
    <source>
        <strain evidence="3 4">LZ166</strain>
    </source>
</reference>
<dbReference type="PANTHER" id="PTHR42928:SF5">
    <property type="entry name" value="BLR1237 PROTEIN"/>
    <property type="match status" value="1"/>
</dbReference>
<name>A0ABV3SKZ3_9HYPH</name>
<evidence type="ECO:0000256" key="2">
    <source>
        <dbReference type="SAM" id="SignalP"/>
    </source>
</evidence>
<dbReference type="RefSeq" id="WP_367954456.1">
    <property type="nucleotide sequence ID" value="NZ_JBDPGJ010000003.1"/>
</dbReference>
<dbReference type="Gene3D" id="3.40.190.150">
    <property type="entry name" value="Bordetella uptake gene, domain 1"/>
    <property type="match status" value="1"/>
</dbReference>
<dbReference type="PANTHER" id="PTHR42928">
    <property type="entry name" value="TRICARBOXYLATE-BINDING PROTEIN"/>
    <property type="match status" value="1"/>
</dbReference>